<evidence type="ECO:0000313" key="1">
    <source>
        <dbReference type="EMBL" id="BAB47775.1"/>
    </source>
</evidence>
<dbReference type="AlphaFoldDB" id="Q98NI6"/>
<proteinExistence type="predicted"/>
<dbReference type="KEGG" id="mlo:msl0124"/>
<accession>Q98NI6</accession>
<dbReference type="Proteomes" id="UP000000552">
    <property type="component" value="Chromosome"/>
</dbReference>
<name>Q98NI6_RHILO</name>
<dbReference type="EMBL" id="BA000012">
    <property type="protein sequence ID" value="BAB47775.1"/>
    <property type="molecule type" value="Genomic_DNA"/>
</dbReference>
<protein>
    <submittedName>
        <fullName evidence="1">Msl0124 protein</fullName>
    </submittedName>
</protein>
<sequence length="67" mass="7667">MVSFDGFCMSSASMPDVDEQPARHSDAITKLMAPGNRIWTCTQNTTDRRQWPTDNRASYEREITNKV</sequence>
<organism evidence="1 2">
    <name type="scientific">Mesorhizobium japonicum (strain LMG 29417 / CECT 9101 / MAFF 303099)</name>
    <name type="common">Mesorhizobium loti (strain MAFF 303099)</name>
    <dbReference type="NCBI Taxonomy" id="266835"/>
    <lineage>
        <taxon>Bacteria</taxon>
        <taxon>Pseudomonadati</taxon>
        <taxon>Pseudomonadota</taxon>
        <taxon>Alphaproteobacteria</taxon>
        <taxon>Hyphomicrobiales</taxon>
        <taxon>Phyllobacteriaceae</taxon>
        <taxon>Mesorhizobium</taxon>
    </lineage>
</organism>
<gene>
    <name evidence="1" type="ordered locus">msl0124</name>
</gene>
<dbReference type="HOGENOM" id="CLU_2809484_0_0_5"/>
<evidence type="ECO:0000313" key="2">
    <source>
        <dbReference type="Proteomes" id="UP000000552"/>
    </source>
</evidence>
<reference evidence="1 2" key="1">
    <citation type="journal article" date="2000" name="DNA Res.">
        <title>Complete genome structure of the nitrogen-fixing symbiotic bacterium Mesorhizobium loti.</title>
        <authorList>
            <person name="Kaneko T."/>
            <person name="Nakamura Y."/>
            <person name="Sato S."/>
            <person name="Asamizu E."/>
            <person name="Kato T."/>
            <person name="Sasamoto S."/>
            <person name="Watanabe A."/>
            <person name="Idesawa K."/>
            <person name="Ishikawa A."/>
            <person name="Kawashima K."/>
            <person name="Kimura T."/>
            <person name="Kishida Y."/>
            <person name="Kiyokawa C."/>
            <person name="Kohara M."/>
            <person name="Matsumoto M."/>
            <person name="Matsuno A."/>
            <person name="Mochizuki Y."/>
            <person name="Nakayama S."/>
            <person name="Nakazaki N."/>
            <person name="Shimpo S."/>
            <person name="Sugimoto M."/>
            <person name="Takeuchi C."/>
            <person name="Yamada M."/>
            <person name="Tabata S."/>
        </authorList>
    </citation>
    <scope>NUCLEOTIDE SEQUENCE [LARGE SCALE GENOMIC DNA]</scope>
    <source>
        <strain evidence="2">LMG 29417 / CECT 9101 / MAFF 303099</strain>
    </source>
</reference>